<accession>A0ABW4CBQ6</accession>
<dbReference type="Gene3D" id="1.10.3720.10">
    <property type="entry name" value="MetI-like"/>
    <property type="match status" value="1"/>
</dbReference>
<evidence type="ECO:0000256" key="9">
    <source>
        <dbReference type="RuleBase" id="RU363032"/>
    </source>
</evidence>
<feature type="transmembrane region" description="Helical" evidence="9">
    <location>
        <begin position="251"/>
        <end position="268"/>
    </location>
</feature>
<feature type="transmembrane region" description="Helical" evidence="9">
    <location>
        <begin position="215"/>
        <end position="239"/>
    </location>
</feature>
<evidence type="ECO:0000256" key="3">
    <source>
        <dbReference type="ARBA" id="ARBA00022475"/>
    </source>
</evidence>
<dbReference type="InterPro" id="IPR000515">
    <property type="entry name" value="MetI-like"/>
</dbReference>
<proteinExistence type="inferred from homology"/>
<evidence type="ECO:0000259" key="10">
    <source>
        <dbReference type="PROSITE" id="PS50928"/>
    </source>
</evidence>
<evidence type="ECO:0000313" key="11">
    <source>
        <dbReference type="EMBL" id="MFD1427404.1"/>
    </source>
</evidence>
<dbReference type="InterPro" id="IPR035906">
    <property type="entry name" value="MetI-like_sf"/>
</dbReference>
<dbReference type="SUPFAM" id="SSF161098">
    <property type="entry name" value="MetI-like"/>
    <property type="match status" value="1"/>
</dbReference>
<sequence length="568" mass="63133">MSFPKIPMDKWVDQIVDWLQVHLAPLFAMITELIEPTVSFFQSALMILPSMITALVLTVLVFWASRLSIALLTFFGCLLIDNLGYWEASVETIAMVLTATLLSIIIGLPLGIWTSRSRSSQHLITPVLDFMQTMPAFVYLIPAVFFFSLGAVPGIIASIIFSMPPTIRLTNLGIRQVSADLIEAADAFGSTSIQKLFKVQLPLAKPTIMAGINQTIMLSLSMVVIASMIGAGGLGTVVLQSITRLEVGKGFEGGLCIVIIAIVLDRVTQSLGRERQKAKSHKGKGNRRGWIWLVLFLIAALAVFTLYTPQDPEKDRVTLTYVNWDSEVASTHVLKKVLEDQGFQVKMQEVDVGPMFAAVASGDADGSVAAWLPVQHRNYMDKYKGKLEDLGPNLKGTQLGLVVPQYVKANSINDLKKDADQFDHQIIGIEAGANMNKQTEKLIKDYDLDMELVESSSAAMASSLAKAYKEKKPIVVVGWQPHWKFAKFQLKFLDDPKKEFGQSEEIHTIVSKDLKEKNPEAYQIMDQFYWTPEDMGEVMLMIDGGKEPEQAAAEWVEKNKDKVKKWTQ</sequence>
<dbReference type="Pfam" id="PF04069">
    <property type="entry name" value="OpuAC"/>
    <property type="match status" value="1"/>
</dbReference>
<dbReference type="RefSeq" id="WP_380165391.1">
    <property type="nucleotide sequence ID" value="NZ_JBHTNU010000009.1"/>
</dbReference>
<dbReference type="Pfam" id="PF00528">
    <property type="entry name" value="BPD_transp_1"/>
    <property type="match status" value="1"/>
</dbReference>
<evidence type="ECO:0000256" key="1">
    <source>
        <dbReference type="ARBA" id="ARBA00004141"/>
    </source>
</evidence>
<keyword evidence="6 9" id="KW-0472">Membrane</keyword>
<dbReference type="PROSITE" id="PS50928">
    <property type="entry name" value="ABC_TM1"/>
    <property type="match status" value="1"/>
</dbReference>
<dbReference type="Gene3D" id="3.10.105.10">
    <property type="entry name" value="Dipeptide-binding Protein, Domain 3"/>
    <property type="match status" value="2"/>
</dbReference>
<keyword evidence="4 9" id="KW-0812">Transmembrane</keyword>
<feature type="transmembrane region" description="Helical" evidence="9">
    <location>
        <begin position="289"/>
        <end position="307"/>
    </location>
</feature>
<dbReference type="CDD" id="cd13639">
    <property type="entry name" value="PBP2_OpuAC_like"/>
    <property type="match status" value="1"/>
</dbReference>
<evidence type="ECO:0000313" key="12">
    <source>
        <dbReference type="Proteomes" id="UP001597282"/>
    </source>
</evidence>
<dbReference type="PANTHER" id="PTHR47737">
    <property type="entry name" value="GLYCINE BETAINE/PROLINE BETAINE TRANSPORT SYSTEM PERMEASE PROTEIN PROW"/>
    <property type="match status" value="1"/>
</dbReference>
<comment type="similarity">
    <text evidence="9">Belongs to the binding-protein-dependent transport system permease family.</text>
</comment>
<dbReference type="CDD" id="cd06261">
    <property type="entry name" value="TM_PBP2"/>
    <property type="match status" value="1"/>
</dbReference>
<evidence type="ECO:0000256" key="5">
    <source>
        <dbReference type="ARBA" id="ARBA00022989"/>
    </source>
</evidence>
<comment type="similarity">
    <text evidence="8">In the N-terminal section; belongs to the binding-protein-dependent transport system permease family.</text>
</comment>
<feature type="transmembrane region" description="Helical" evidence="9">
    <location>
        <begin position="93"/>
        <end position="116"/>
    </location>
</feature>
<dbReference type="Proteomes" id="UP001597282">
    <property type="component" value="Unassembled WGS sequence"/>
</dbReference>
<feature type="domain" description="ABC transmembrane type-1" evidence="10">
    <location>
        <begin position="89"/>
        <end position="268"/>
    </location>
</feature>
<feature type="transmembrane region" description="Helical" evidence="9">
    <location>
        <begin position="69"/>
        <end position="86"/>
    </location>
</feature>
<comment type="similarity">
    <text evidence="7">In the C-terminal section; belongs to the OsmX family.</text>
</comment>
<comment type="subcellular location">
    <subcellularLocation>
        <location evidence="9">Cell membrane</location>
        <topology evidence="9">Multi-pass membrane protein</topology>
    </subcellularLocation>
    <subcellularLocation>
        <location evidence="1">Membrane</location>
        <topology evidence="1">Multi-pass membrane protein</topology>
    </subcellularLocation>
</comment>
<dbReference type="EMBL" id="JBHTNU010000009">
    <property type="protein sequence ID" value="MFD1427404.1"/>
    <property type="molecule type" value="Genomic_DNA"/>
</dbReference>
<evidence type="ECO:0000256" key="7">
    <source>
        <dbReference type="ARBA" id="ARBA00035642"/>
    </source>
</evidence>
<keyword evidence="3" id="KW-1003">Cell membrane</keyword>
<dbReference type="PANTHER" id="PTHR47737:SF1">
    <property type="entry name" value="GLYCINE BETAINE_PROLINE BETAINE TRANSPORT SYSTEM PERMEASE PROTEIN PROW"/>
    <property type="match status" value="1"/>
</dbReference>
<evidence type="ECO:0000256" key="2">
    <source>
        <dbReference type="ARBA" id="ARBA00022448"/>
    </source>
</evidence>
<reference evidence="12" key="1">
    <citation type="journal article" date="2019" name="Int. J. Syst. Evol. Microbiol.">
        <title>The Global Catalogue of Microorganisms (GCM) 10K type strain sequencing project: providing services to taxonomists for standard genome sequencing and annotation.</title>
        <authorList>
            <consortium name="The Broad Institute Genomics Platform"/>
            <consortium name="The Broad Institute Genome Sequencing Center for Infectious Disease"/>
            <person name="Wu L."/>
            <person name="Ma J."/>
        </authorList>
    </citation>
    <scope>NUCLEOTIDE SEQUENCE [LARGE SCALE GENOMIC DNA]</scope>
    <source>
        <strain evidence="12">S1</strain>
    </source>
</reference>
<dbReference type="SUPFAM" id="SSF53850">
    <property type="entry name" value="Periplasmic binding protein-like II"/>
    <property type="match status" value="1"/>
</dbReference>
<gene>
    <name evidence="11" type="ORF">ACFQ4Y_10760</name>
</gene>
<evidence type="ECO:0000256" key="6">
    <source>
        <dbReference type="ARBA" id="ARBA00023136"/>
    </source>
</evidence>
<comment type="caution">
    <text evidence="11">The sequence shown here is derived from an EMBL/GenBank/DDBJ whole genome shotgun (WGS) entry which is preliminary data.</text>
</comment>
<keyword evidence="12" id="KW-1185">Reference proteome</keyword>
<name>A0ABW4CBQ6_9BACL</name>
<keyword evidence="5 9" id="KW-1133">Transmembrane helix</keyword>
<evidence type="ECO:0000256" key="8">
    <source>
        <dbReference type="ARBA" id="ARBA00035652"/>
    </source>
</evidence>
<organism evidence="11 12">
    <name type="scientific">Kroppenstedtia sanguinis</name>
    <dbReference type="NCBI Taxonomy" id="1380684"/>
    <lineage>
        <taxon>Bacteria</taxon>
        <taxon>Bacillati</taxon>
        <taxon>Bacillota</taxon>
        <taxon>Bacilli</taxon>
        <taxon>Bacillales</taxon>
        <taxon>Thermoactinomycetaceae</taxon>
        <taxon>Kroppenstedtia</taxon>
    </lineage>
</organism>
<protein>
    <submittedName>
        <fullName evidence="11">ABC transporter permease/substrate binding protein</fullName>
    </submittedName>
</protein>
<dbReference type="InterPro" id="IPR007210">
    <property type="entry name" value="ABC_Gly_betaine_transp_sub-bd"/>
</dbReference>
<feature type="transmembrane region" description="Helical" evidence="9">
    <location>
        <begin position="44"/>
        <end position="63"/>
    </location>
</feature>
<evidence type="ECO:0000256" key="4">
    <source>
        <dbReference type="ARBA" id="ARBA00022692"/>
    </source>
</evidence>
<dbReference type="Gene3D" id="3.40.190.100">
    <property type="entry name" value="Glycine betaine-binding periplasmic protein, domain 2"/>
    <property type="match status" value="1"/>
</dbReference>
<keyword evidence="2 9" id="KW-0813">Transport</keyword>
<feature type="transmembrane region" description="Helical" evidence="9">
    <location>
        <begin position="136"/>
        <end position="161"/>
    </location>
</feature>